<dbReference type="InterPro" id="IPR011059">
    <property type="entry name" value="Metal-dep_hydrolase_composite"/>
</dbReference>
<organism evidence="3 4">
    <name type="scientific">Blautia parvula</name>
    <dbReference type="NCBI Taxonomy" id="2877527"/>
    <lineage>
        <taxon>Bacteria</taxon>
        <taxon>Bacillati</taxon>
        <taxon>Bacillota</taxon>
        <taxon>Clostridia</taxon>
        <taxon>Lachnospirales</taxon>
        <taxon>Lachnospiraceae</taxon>
        <taxon>Blautia</taxon>
    </lineage>
</organism>
<evidence type="ECO:0000313" key="3">
    <source>
        <dbReference type="EMBL" id="GAA6503189.1"/>
    </source>
</evidence>
<dbReference type="InterPro" id="IPR013108">
    <property type="entry name" value="Amidohydro_3"/>
</dbReference>
<dbReference type="InterPro" id="IPR032466">
    <property type="entry name" value="Metal_Hydrolase"/>
</dbReference>
<dbReference type="Gene3D" id="3.20.20.140">
    <property type="entry name" value="Metal-dependent hydrolases"/>
    <property type="match status" value="1"/>
</dbReference>
<sequence>MLIINGKIFTMTGKPVDCGYIRTEGKVITEVGTMSSLDKRQKGEEVLDVDGAWVLPGLIEAHAHIGISEEKWGAIGDDCNELTNPVTPALRAIDAVNAMDPAFHDAIKAGITSVMTGPGSSNVVGGQFVFMKTQGRCVDNMAILNPAAMKAALGENPKTTYGEQGNCPATRMGEAALLRRTLLEAVQYQKDKERGRLDREDFEKEPWMPVLQRVIPMKVHAHRADDILTAIRIAKEFNIDITIDHGTEAHLIVDEVKASGFPVIVGTDLTSRSKLEVQNMNFKTNKILAEAGVLIAVTTDHPVALIQYLPLCAGLAVKEGLPMEEGLKAITINPAKICRVEQRVGSLEAGKDADIAIFTGNPMEVFTKTLYTIIDGEIIYNGMKDEENSEFVPGGSRKDAQKTAAGENE</sequence>
<dbReference type="Pfam" id="PF07969">
    <property type="entry name" value="Amidohydro_3"/>
    <property type="match status" value="1"/>
</dbReference>
<dbReference type="PANTHER" id="PTHR43135">
    <property type="entry name" value="ALPHA-D-RIBOSE 1-METHYLPHOSPHONATE 5-TRIPHOSPHATE DIPHOSPHATASE"/>
    <property type="match status" value="1"/>
</dbReference>
<gene>
    <name evidence="3" type="ORF">K340107D12_60050</name>
</gene>
<keyword evidence="4" id="KW-1185">Reference proteome</keyword>
<dbReference type="Proteomes" id="UP001600941">
    <property type="component" value="Unassembled WGS sequence"/>
</dbReference>
<dbReference type="PANTHER" id="PTHR43135:SF3">
    <property type="entry name" value="ALPHA-D-RIBOSE 1-METHYLPHOSPHONATE 5-TRIPHOSPHATE DIPHOSPHATASE"/>
    <property type="match status" value="1"/>
</dbReference>
<proteinExistence type="predicted"/>
<name>A0ABQ0C308_9FIRM</name>
<dbReference type="SUPFAM" id="SSF51338">
    <property type="entry name" value="Composite domain of metallo-dependent hydrolases"/>
    <property type="match status" value="1"/>
</dbReference>
<evidence type="ECO:0000313" key="4">
    <source>
        <dbReference type="Proteomes" id="UP001600941"/>
    </source>
</evidence>
<protein>
    <submittedName>
        <fullName evidence="3">Amidohydrolase</fullName>
    </submittedName>
</protein>
<evidence type="ECO:0000256" key="1">
    <source>
        <dbReference type="SAM" id="MobiDB-lite"/>
    </source>
</evidence>
<dbReference type="EMBL" id="BAABZQ010000001">
    <property type="protein sequence ID" value="GAA6503189.1"/>
    <property type="molecule type" value="Genomic_DNA"/>
</dbReference>
<comment type="caution">
    <text evidence="3">The sequence shown here is derived from an EMBL/GenBank/DDBJ whole genome shotgun (WGS) entry which is preliminary data.</text>
</comment>
<evidence type="ECO:0000259" key="2">
    <source>
        <dbReference type="Pfam" id="PF07969"/>
    </source>
</evidence>
<dbReference type="CDD" id="cd01309">
    <property type="entry name" value="Met_dep_hydrolase_C"/>
    <property type="match status" value="1"/>
</dbReference>
<dbReference type="RefSeq" id="WP_103732734.1">
    <property type="nucleotide sequence ID" value="NZ_BAABZQ010000001.1"/>
</dbReference>
<dbReference type="InterPro" id="IPR051781">
    <property type="entry name" value="Metallo-dep_Hydrolase"/>
</dbReference>
<dbReference type="SUPFAM" id="SSF51556">
    <property type="entry name" value="Metallo-dependent hydrolases"/>
    <property type="match status" value="1"/>
</dbReference>
<accession>A0ABQ0C308</accession>
<reference evidence="3 4" key="1">
    <citation type="submission" date="2024-04" db="EMBL/GenBank/DDBJ databases">
        <title>Defined microbial consortia suppress multidrug-resistant proinflammatory Enterobacteriaceae via ecological control.</title>
        <authorList>
            <person name="Furuichi M."/>
            <person name="Kawaguchi T."/>
            <person name="Pust M."/>
            <person name="Yasuma K."/>
            <person name="Plichta D."/>
            <person name="Hasegawa N."/>
            <person name="Ohya T."/>
            <person name="Bhattarai S."/>
            <person name="Sasajima S."/>
            <person name="Aoto Y."/>
            <person name="Tuganbaev T."/>
            <person name="Yaginuma M."/>
            <person name="Ueda M."/>
            <person name="Okahashi N."/>
            <person name="Amafuji K."/>
            <person name="Kiridooshi Y."/>
            <person name="Sugita K."/>
            <person name="Strazar M."/>
            <person name="Skelly A."/>
            <person name="Suda W."/>
            <person name="Hattori M."/>
            <person name="Nakamoto N."/>
            <person name="Caballero S."/>
            <person name="Norman J."/>
            <person name="Olle B."/>
            <person name="Tanoue T."/>
            <person name="Arita M."/>
            <person name="Bucci V."/>
            <person name="Atarashi K."/>
            <person name="Xavier R."/>
            <person name="Honda K."/>
        </authorList>
    </citation>
    <scope>NUCLEOTIDE SEQUENCE [LARGE SCALE GENOMIC DNA]</scope>
    <source>
        <strain evidence="4">k34-0107-D12</strain>
    </source>
</reference>
<feature type="region of interest" description="Disordered" evidence="1">
    <location>
        <begin position="388"/>
        <end position="409"/>
    </location>
</feature>
<feature type="domain" description="Amidohydrolase 3" evidence="2">
    <location>
        <begin position="288"/>
        <end position="380"/>
    </location>
</feature>